<dbReference type="RefSeq" id="WP_184997821.1">
    <property type="nucleotide sequence ID" value="NZ_BOMK01000052.1"/>
</dbReference>
<gene>
    <name evidence="5" type="ORF">BJ971_007267</name>
</gene>
<evidence type="ECO:0000313" key="5">
    <source>
        <dbReference type="EMBL" id="MBB4766711.1"/>
    </source>
</evidence>
<dbReference type="GO" id="GO:0006355">
    <property type="term" value="P:regulation of DNA-templated transcription"/>
    <property type="evidence" value="ECO:0007669"/>
    <property type="project" value="InterPro"/>
</dbReference>
<evidence type="ECO:0000256" key="1">
    <source>
        <dbReference type="ARBA" id="ARBA00023125"/>
    </source>
</evidence>
<dbReference type="SUPFAM" id="SSF46894">
    <property type="entry name" value="C-terminal effector domain of the bipartite response regulators"/>
    <property type="match status" value="1"/>
</dbReference>
<dbReference type="InterPro" id="IPR051677">
    <property type="entry name" value="AfsR-DnrI-RedD_regulator"/>
</dbReference>
<dbReference type="InterPro" id="IPR001867">
    <property type="entry name" value="OmpR/PhoB-type_DNA-bd"/>
</dbReference>
<keyword evidence="6" id="KW-1185">Reference proteome</keyword>
<proteinExistence type="predicted"/>
<dbReference type="Gene3D" id="1.10.10.10">
    <property type="entry name" value="Winged helix-like DNA-binding domain superfamily/Winged helix DNA-binding domain"/>
    <property type="match status" value="1"/>
</dbReference>
<dbReference type="Proteomes" id="UP000578112">
    <property type="component" value="Unassembled WGS sequence"/>
</dbReference>
<evidence type="ECO:0000259" key="4">
    <source>
        <dbReference type="PROSITE" id="PS51755"/>
    </source>
</evidence>
<evidence type="ECO:0000256" key="2">
    <source>
        <dbReference type="PROSITE-ProRule" id="PRU01091"/>
    </source>
</evidence>
<accession>A0A7W7I5K2</accession>
<dbReference type="GO" id="GO:0000160">
    <property type="term" value="P:phosphorelay signal transduction system"/>
    <property type="evidence" value="ECO:0007669"/>
    <property type="project" value="InterPro"/>
</dbReference>
<dbReference type="EMBL" id="JACHNH010000001">
    <property type="protein sequence ID" value="MBB4766711.1"/>
    <property type="molecule type" value="Genomic_DNA"/>
</dbReference>
<dbReference type="InterPro" id="IPR016032">
    <property type="entry name" value="Sig_transdc_resp-reg_C-effctor"/>
</dbReference>
<keyword evidence="1 2" id="KW-0238">DNA-binding</keyword>
<dbReference type="InterPro" id="IPR036388">
    <property type="entry name" value="WH-like_DNA-bd_sf"/>
</dbReference>
<feature type="DNA-binding region" description="OmpR/PhoB-type" evidence="2">
    <location>
        <begin position="1"/>
        <end position="95"/>
    </location>
</feature>
<feature type="region of interest" description="Disordered" evidence="3">
    <location>
        <begin position="117"/>
        <end position="162"/>
    </location>
</feature>
<sequence length="162" mass="17280">MGRLRIQLVGPLLVTHDGRARSAAEIGSRKARQLLALLATARGRVVTVDRIVAVLWPGRPPRRPAENVATLVSRVRAALGPGVLVGGRAGYRLGDDVETDVREAELLLADAESRLPPEPAVARAAAQAAARRGAGPRTPGSPTGRRSRRRARRRSAAGRTTW</sequence>
<dbReference type="AlphaFoldDB" id="A0A7W7I5K2"/>
<organism evidence="5 6">
    <name type="scientific">Actinoplanes digitatis</name>
    <dbReference type="NCBI Taxonomy" id="1868"/>
    <lineage>
        <taxon>Bacteria</taxon>
        <taxon>Bacillati</taxon>
        <taxon>Actinomycetota</taxon>
        <taxon>Actinomycetes</taxon>
        <taxon>Micromonosporales</taxon>
        <taxon>Micromonosporaceae</taxon>
        <taxon>Actinoplanes</taxon>
    </lineage>
</organism>
<dbReference type="PROSITE" id="PS51755">
    <property type="entry name" value="OMPR_PHOB"/>
    <property type="match status" value="1"/>
</dbReference>
<evidence type="ECO:0000313" key="6">
    <source>
        <dbReference type="Proteomes" id="UP000578112"/>
    </source>
</evidence>
<dbReference type="PANTHER" id="PTHR35807">
    <property type="entry name" value="TRANSCRIPTIONAL REGULATOR REDD-RELATED"/>
    <property type="match status" value="1"/>
</dbReference>
<name>A0A7W7I5K2_9ACTN</name>
<comment type="caution">
    <text evidence="5">The sequence shown here is derived from an EMBL/GenBank/DDBJ whole genome shotgun (WGS) entry which is preliminary data.</text>
</comment>
<evidence type="ECO:0000256" key="3">
    <source>
        <dbReference type="SAM" id="MobiDB-lite"/>
    </source>
</evidence>
<dbReference type="PANTHER" id="PTHR35807:SF1">
    <property type="entry name" value="TRANSCRIPTIONAL REGULATOR REDD"/>
    <property type="match status" value="1"/>
</dbReference>
<dbReference type="Pfam" id="PF00486">
    <property type="entry name" value="Trans_reg_C"/>
    <property type="match status" value="1"/>
</dbReference>
<reference evidence="5 6" key="1">
    <citation type="submission" date="2020-08" db="EMBL/GenBank/DDBJ databases">
        <title>Sequencing the genomes of 1000 actinobacteria strains.</title>
        <authorList>
            <person name="Klenk H.-P."/>
        </authorList>
    </citation>
    <scope>NUCLEOTIDE SEQUENCE [LARGE SCALE GENOMIC DNA]</scope>
    <source>
        <strain evidence="5 6">DSM 43149</strain>
    </source>
</reference>
<dbReference type="SMART" id="SM00862">
    <property type="entry name" value="Trans_reg_C"/>
    <property type="match status" value="1"/>
</dbReference>
<feature type="compositionally biased region" description="Basic residues" evidence="3">
    <location>
        <begin position="145"/>
        <end position="156"/>
    </location>
</feature>
<protein>
    <submittedName>
        <fullName evidence="5">DNA-binding SARP family transcriptional activator</fullName>
    </submittedName>
</protein>
<feature type="compositionally biased region" description="Low complexity" evidence="3">
    <location>
        <begin position="122"/>
        <end position="144"/>
    </location>
</feature>
<dbReference type="GO" id="GO:0003677">
    <property type="term" value="F:DNA binding"/>
    <property type="evidence" value="ECO:0007669"/>
    <property type="project" value="UniProtKB-UniRule"/>
</dbReference>
<feature type="domain" description="OmpR/PhoB-type" evidence="4">
    <location>
        <begin position="1"/>
        <end position="95"/>
    </location>
</feature>